<dbReference type="Pfam" id="PF10545">
    <property type="entry name" value="MADF_DNA_bdg"/>
    <property type="match status" value="1"/>
</dbReference>
<proteinExistence type="predicted"/>
<reference evidence="3" key="1">
    <citation type="submission" date="2022-03" db="EMBL/GenBank/DDBJ databases">
        <authorList>
            <person name="Tunstrom K."/>
        </authorList>
    </citation>
    <scope>NUCLEOTIDE SEQUENCE</scope>
</reference>
<evidence type="ECO:0000256" key="1">
    <source>
        <dbReference type="SAM" id="MobiDB-lite"/>
    </source>
</evidence>
<organism evidence="3 4">
    <name type="scientific">Euphydryas editha</name>
    <name type="common">Edith's checkerspot</name>
    <dbReference type="NCBI Taxonomy" id="104508"/>
    <lineage>
        <taxon>Eukaryota</taxon>
        <taxon>Metazoa</taxon>
        <taxon>Ecdysozoa</taxon>
        <taxon>Arthropoda</taxon>
        <taxon>Hexapoda</taxon>
        <taxon>Insecta</taxon>
        <taxon>Pterygota</taxon>
        <taxon>Neoptera</taxon>
        <taxon>Endopterygota</taxon>
        <taxon>Lepidoptera</taxon>
        <taxon>Glossata</taxon>
        <taxon>Ditrysia</taxon>
        <taxon>Papilionoidea</taxon>
        <taxon>Nymphalidae</taxon>
        <taxon>Nymphalinae</taxon>
        <taxon>Euphydryas</taxon>
    </lineage>
</organism>
<dbReference type="AlphaFoldDB" id="A0AAU9TVD8"/>
<feature type="region of interest" description="Disordered" evidence="1">
    <location>
        <begin position="1"/>
        <end position="20"/>
    </location>
</feature>
<dbReference type="EMBL" id="CAKOGL010000007">
    <property type="protein sequence ID" value="CAH2088490.1"/>
    <property type="molecule type" value="Genomic_DNA"/>
</dbReference>
<sequence length="120" mass="13976">MEDENSIQSENSVDTVEGSTATDEQYLSVFIKTWETYPELWNTSCKAYRDIIKKNNALDKLLDIYKQIKPNSTRQDVTKKINPLRTKFRKELKKIHKSKLSGKGNISNLQNFYQSLKSVK</sequence>
<evidence type="ECO:0000313" key="4">
    <source>
        <dbReference type="Proteomes" id="UP001153954"/>
    </source>
</evidence>
<dbReference type="InterPro" id="IPR006578">
    <property type="entry name" value="MADF-dom"/>
</dbReference>
<gene>
    <name evidence="3" type="ORF">EEDITHA_LOCUS4645</name>
</gene>
<accession>A0AAU9TVD8</accession>
<dbReference type="Proteomes" id="UP001153954">
    <property type="component" value="Unassembled WGS sequence"/>
</dbReference>
<evidence type="ECO:0000313" key="3">
    <source>
        <dbReference type="EMBL" id="CAH2088490.1"/>
    </source>
</evidence>
<dbReference type="PANTHER" id="PTHR21505:SF8">
    <property type="entry name" value="DPT-YFP REPRESSOR BY OVEREXPRESSION, ISOFORM D-RELATED"/>
    <property type="match status" value="1"/>
</dbReference>
<dbReference type="PROSITE" id="PS51029">
    <property type="entry name" value="MADF"/>
    <property type="match status" value="1"/>
</dbReference>
<keyword evidence="4" id="KW-1185">Reference proteome</keyword>
<protein>
    <recommendedName>
        <fullName evidence="2">MADF domain-containing protein</fullName>
    </recommendedName>
</protein>
<dbReference type="PANTHER" id="PTHR21505">
    <property type="entry name" value="MADF DOMAIN-CONTAINING PROTEIN-RELATED"/>
    <property type="match status" value="1"/>
</dbReference>
<name>A0AAU9TVD8_EUPED</name>
<feature type="domain" description="MADF" evidence="2">
    <location>
        <begin position="29"/>
        <end position="118"/>
    </location>
</feature>
<evidence type="ECO:0000259" key="2">
    <source>
        <dbReference type="PROSITE" id="PS51029"/>
    </source>
</evidence>
<comment type="caution">
    <text evidence="3">The sequence shown here is derived from an EMBL/GenBank/DDBJ whole genome shotgun (WGS) entry which is preliminary data.</text>
</comment>